<keyword evidence="12" id="KW-0469">Meiosis</keyword>
<evidence type="ECO:0000256" key="15">
    <source>
        <dbReference type="ARBA" id="ARBA00032585"/>
    </source>
</evidence>
<protein>
    <recommendedName>
        <fullName evidence="3">Protein asunder</fullName>
    </recommendedName>
    <alternativeName>
        <fullName evidence="15">Cell cycle regulator Mat89Bb</fullName>
    </alternativeName>
    <alternativeName>
        <fullName evidence="14">Set apart in position or space protein</fullName>
    </alternativeName>
</protein>
<evidence type="ECO:0000256" key="4">
    <source>
        <dbReference type="ARBA" id="ARBA00022473"/>
    </source>
</evidence>
<gene>
    <name evidence="19" type="ORF">TMSB3V08_LOCUS8962</name>
</gene>
<keyword evidence="10" id="KW-0175">Coiled coil</keyword>
<organism evidence="19">
    <name type="scientific">Timema monikensis</name>
    <dbReference type="NCBI Taxonomy" id="170555"/>
    <lineage>
        <taxon>Eukaryota</taxon>
        <taxon>Metazoa</taxon>
        <taxon>Ecdysozoa</taxon>
        <taxon>Arthropoda</taxon>
        <taxon>Hexapoda</taxon>
        <taxon>Insecta</taxon>
        <taxon>Pterygota</taxon>
        <taxon>Neoptera</taxon>
        <taxon>Polyneoptera</taxon>
        <taxon>Phasmatodea</taxon>
        <taxon>Timematodea</taxon>
        <taxon>Timematoidea</taxon>
        <taxon>Timematidae</taxon>
        <taxon>Timema</taxon>
    </lineage>
</organism>
<reference evidence="19" key="1">
    <citation type="submission" date="2020-11" db="EMBL/GenBank/DDBJ databases">
        <authorList>
            <person name="Tran Van P."/>
        </authorList>
    </citation>
    <scope>NUCLEOTIDE SEQUENCE</scope>
</reference>
<evidence type="ECO:0000256" key="16">
    <source>
        <dbReference type="ARBA" id="ARBA00061603"/>
    </source>
</evidence>
<feature type="region of interest" description="Disordered" evidence="18">
    <location>
        <begin position="645"/>
        <end position="676"/>
    </location>
</feature>
<evidence type="ECO:0000256" key="12">
    <source>
        <dbReference type="ARBA" id="ARBA00023254"/>
    </source>
</evidence>
<evidence type="ECO:0000256" key="18">
    <source>
        <dbReference type="SAM" id="MobiDB-lite"/>
    </source>
</evidence>
<feature type="region of interest" description="Disordered" evidence="18">
    <location>
        <begin position="693"/>
        <end position="736"/>
    </location>
</feature>
<proteinExistence type="inferred from homology"/>
<evidence type="ECO:0000256" key="8">
    <source>
        <dbReference type="ARBA" id="ARBA00022782"/>
    </source>
</evidence>
<evidence type="ECO:0000313" key="19">
    <source>
        <dbReference type="EMBL" id="CAD7432250.1"/>
    </source>
</evidence>
<evidence type="ECO:0000256" key="7">
    <source>
        <dbReference type="ARBA" id="ARBA00022776"/>
    </source>
</evidence>
<sequence length="736" mass="81784">MYPANHKTIFVLDHTPYFGISSEYLIEFDFTKSRGPGFIPLAPISKSLWTCSVEAAIEYCRVVWDLFPQGKLSIRLLPFKPALVVQLANALVVLSSTADDGEIEVRFIVSDLSARILNTWSPQQQNIQHIISSLASIGVPPRPQQEDFSVIHGLKAAAEAHCECTDIQHEKRTSLTENAIKVLNRCRVIVIMSARDDASMKSLEDIFQNILIQQNKIAASSDHLIAIHHCHLVIINIHPNTVVSQVSSHPVKEVSSILTSEVHSVKAGGELSGKLSNLIMSHYNLGSTTVTGIPMKEEQNASSSANYDVEIFHAAAAHTSILKGNAADSALIRTQRDGTDYETVTLKWCTPRGCSASEMQNCIAMHRITPADVNSRPSSCLINFLLSGRSVMLEMPRKAGGKMISHLLAAHGGEIFVHTLVTARSVLEDPPSISEGSGGRITDYRITDFGMMMKNNKLFPRKRKYEQTEEETLLNRSRAQLDRHTKFWPITISATFLFNLKNYVDPLPTLMLKEELTDEEVVECKQIIYSLIGQESKHEPLQTPSMGQRGKGPKREEQYRIMWTELEAFLRVHCRTDQHNRVLNCLLECRNKLDEDKPGASCKGEKGGKEGKVELDQAIRELDQLGKSGDTQPESGVRVSVIRATTDSPMSPPPVSMSAPSVVPRSLSRSSSGANSIYSRPQSLLDLWLSRTLARSRDTPRVPRPPQQRGPARRHSTHQALPLHHGRPGAPKERAR</sequence>
<evidence type="ECO:0000256" key="11">
    <source>
        <dbReference type="ARBA" id="ARBA00023242"/>
    </source>
</evidence>
<evidence type="ECO:0000256" key="6">
    <source>
        <dbReference type="ARBA" id="ARBA00022618"/>
    </source>
</evidence>
<keyword evidence="4" id="KW-0217">Developmental protein</keyword>
<dbReference type="GO" id="GO:0048471">
    <property type="term" value="C:perinuclear region of cytoplasm"/>
    <property type="evidence" value="ECO:0007669"/>
    <property type="project" value="UniProtKB-SubCell"/>
</dbReference>
<keyword evidence="6" id="KW-0132">Cell division</keyword>
<dbReference type="PANTHER" id="PTHR12955:SF1">
    <property type="entry name" value="INTEGRATOR COMPLEX SUBUNIT 13"/>
    <property type="match status" value="1"/>
</dbReference>
<dbReference type="GO" id="GO:0032039">
    <property type="term" value="C:integrator complex"/>
    <property type="evidence" value="ECO:0007669"/>
    <property type="project" value="TreeGrafter"/>
</dbReference>
<dbReference type="GO" id="GO:0007346">
    <property type="term" value="P:regulation of mitotic cell cycle"/>
    <property type="evidence" value="ECO:0007669"/>
    <property type="project" value="TreeGrafter"/>
</dbReference>
<dbReference type="GO" id="GO:0051642">
    <property type="term" value="P:centrosome localization"/>
    <property type="evidence" value="ECO:0007669"/>
    <property type="project" value="TreeGrafter"/>
</dbReference>
<evidence type="ECO:0000256" key="5">
    <source>
        <dbReference type="ARBA" id="ARBA00022490"/>
    </source>
</evidence>
<comment type="subunit">
    <text evidence="17">Belongs to the multiprotein complex Integrator, at least composed of IntS1, IntS2, IntS3, IntS4, omd/IntS5, IntS6, defl/IntS7, IntS8, IntS9, IntS10, IntS11, IntS12, asun/IntS13, IntS14 and IntS15. The core complex associates with protein phosphatase 2A subunits mts/PP2A and Pp2A-29B, to form the Integrator-PP2A (INTAC) complex.</text>
</comment>
<keyword evidence="5" id="KW-0963">Cytoplasm</keyword>
<dbReference type="PANTHER" id="PTHR12955">
    <property type="entry name" value="SARCOMA ANTIGEN NY-SAR-95-RELATED"/>
    <property type="match status" value="1"/>
</dbReference>
<keyword evidence="13" id="KW-0131">Cell cycle</keyword>
<evidence type="ECO:0000256" key="14">
    <source>
        <dbReference type="ARBA" id="ARBA00030658"/>
    </source>
</evidence>
<evidence type="ECO:0000256" key="1">
    <source>
        <dbReference type="ARBA" id="ARBA00004123"/>
    </source>
</evidence>
<evidence type="ECO:0000256" key="2">
    <source>
        <dbReference type="ARBA" id="ARBA00004556"/>
    </source>
</evidence>
<name>A0A7R9EDY2_9NEOP</name>
<evidence type="ECO:0000256" key="17">
    <source>
        <dbReference type="ARBA" id="ARBA00065185"/>
    </source>
</evidence>
<feature type="compositionally biased region" description="Low complexity" evidence="18">
    <location>
        <begin position="656"/>
        <end position="676"/>
    </location>
</feature>
<evidence type="ECO:0000256" key="13">
    <source>
        <dbReference type="ARBA" id="ARBA00023306"/>
    </source>
</evidence>
<evidence type="ECO:0000256" key="3">
    <source>
        <dbReference type="ARBA" id="ARBA00020501"/>
    </source>
</evidence>
<keyword evidence="9" id="KW-0744">Spermatogenesis</keyword>
<dbReference type="EMBL" id="OB795440">
    <property type="protein sequence ID" value="CAD7432250.1"/>
    <property type="molecule type" value="Genomic_DNA"/>
</dbReference>
<dbReference type="GO" id="GO:0030154">
    <property type="term" value="P:cell differentiation"/>
    <property type="evidence" value="ECO:0007669"/>
    <property type="project" value="UniProtKB-KW"/>
</dbReference>
<dbReference type="GO" id="GO:0051301">
    <property type="term" value="P:cell division"/>
    <property type="evidence" value="ECO:0007669"/>
    <property type="project" value="UniProtKB-KW"/>
</dbReference>
<keyword evidence="7" id="KW-0498">Mitosis</keyword>
<dbReference type="GO" id="GO:0051321">
    <property type="term" value="P:meiotic cell cycle"/>
    <property type="evidence" value="ECO:0007669"/>
    <property type="project" value="UniProtKB-KW"/>
</dbReference>
<comment type="subcellular location">
    <subcellularLocation>
        <location evidence="2">Cytoplasm</location>
        <location evidence="2">Perinuclear region</location>
    </subcellularLocation>
    <subcellularLocation>
        <location evidence="1">Nucleus</location>
    </subcellularLocation>
</comment>
<evidence type="ECO:0000256" key="10">
    <source>
        <dbReference type="ARBA" id="ARBA00023054"/>
    </source>
</evidence>
<accession>A0A7R9EDY2</accession>
<evidence type="ECO:0000256" key="9">
    <source>
        <dbReference type="ARBA" id="ARBA00022871"/>
    </source>
</evidence>
<dbReference type="GO" id="GO:0007283">
    <property type="term" value="P:spermatogenesis"/>
    <property type="evidence" value="ECO:0007669"/>
    <property type="project" value="UniProtKB-KW"/>
</dbReference>
<keyword evidence="11" id="KW-0539">Nucleus</keyword>
<comment type="similarity">
    <text evidence="16">Belongs to the Integrator subunit 13 family.</text>
</comment>
<dbReference type="Pfam" id="PF10221">
    <property type="entry name" value="Mat89Bb"/>
    <property type="match status" value="2"/>
</dbReference>
<keyword evidence="8" id="KW-0221">Differentiation</keyword>
<dbReference type="InterPro" id="IPR019355">
    <property type="entry name" value="Cell_cycle_regulator_Mat89Bb"/>
</dbReference>
<dbReference type="AlphaFoldDB" id="A0A7R9EDY2"/>